<dbReference type="InterPro" id="IPR013083">
    <property type="entry name" value="Znf_RING/FYVE/PHD"/>
</dbReference>
<dbReference type="SUPFAM" id="SSF57850">
    <property type="entry name" value="RING/U-box"/>
    <property type="match status" value="2"/>
</dbReference>
<evidence type="ECO:0000313" key="7">
    <source>
        <dbReference type="Proteomes" id="UP001075354"/>
    </source>
</evidence>
<gene>
    <name evidence="6" type="ORF">ONE63_001777</name>
</gene>
<evidence type="ECO:0000256" key="4">
    <source>
        <dbReference type="SAM" id="MobiDB-lite"/>
    </source>
</evidence>
<dbReference type="InterPro" id="IPR039925">
    <property type="entry name" value="RNF37_RING-Ubox"/>
</dbReference>
<dbReference type="PANTHER" id="PTHR13492">
    <property type="entry name" value="RING FINGER PROTEIN 37"/>
    <property type="match status" value="1"/>
</dbReference>
<sequence>MASPLINLCDPVFQTVISCSTVSSEGYEVTNLLSEDAEKRRNGFMCDRFIKPPVEVTLKFPFDVNIKYIQIGAEVGQQKTSGLDISSSSSPYHSSWCSGSKSSRHQPTSNLPCSPTVERIASIVLSDNEKGVVIYCPLQYGRKCLNPVPDTKVTFVQRSMTWKKRPVIAHTSSLTIRIFRTSGSSVPALGSIEVWGGPSSCMSSHQVAEIMNQWTEAHAKKDPEIKDIPTEVAAPSFCKKLDESLLPDIPEEFLDAITWEIMALPMVLPSGKVVDQQTLDLHAQAEANWGRHPSDPFTGLMFSDGCRPIIDSALKARIDRFLVLNQDRNDLKDVPRTVGRVQPQTHHTVSTFRSSRGCFDSSASNRKRSALGSSSTRDALMFSSGGGRIDGLKVNSIQEKGRNLPSCSSYVKETRPACGNIFRGVPKRPKMTTSFTDVKEKSSLQGDGPITIDDSDDDDDKKLSDDLKSHERKLDDSLDSALKAALSGLPSFVNPPKVLVNECGSCKITDRLFTLPCSHFLCRPCLVEKSKLKPTVCPCGEEFKSSDPVAHHE</sequence>
<dbReference type="GO" id="GO:0031625">
    <property type="term" value="F:ubiquitin protein ligase binding"/>
    <property type="evidence" value="ECO:0007669"/>
    <property type="project" value="TreeGrafter"/>
</dbReference>
<feature type="region of interest" description="Disordered" evidence="4">
    <location>
        <begin position="343"/>
        <end position="377"/>
    </location>
</feature>
<dbReference type="PROSITE" id="PS51698">
    <property type="entry name" value="U_BOX"/>
    <property type="match status" value="1"/>
</dbReference>
<dbReference type="InterPro" id="IPR003613">
    <property type="entry name" value="Ubox_domain"/>
</dbReference>
<dbReference type="Proteomes" id="UP001075354">
    <property type="component" value="Chromosome 11"/>
</dbReference>
<protein>
    <recommendedName>
        <fullName evidence="5">U-box domain-containing protein</fullName>
    </recommendedName>
</protein>
<dbReference type="SMART" id="SM00504">
    <property type="entry name" value="Ubox"/>
    <property type="match status" value="1"/>
</dbReference>
<dbReference type="InterPro" id="IPR045696">
    <property type="entry name" value="Ubox5_N"/>
</dbReference>
<accession>A0AAV7XD89</accession>
<evidence type="ECO:0000256" key="2">
    <source>
        <dbReference type="ARBA" id="ARBA00022771"/>
    </source>
</evidence>
<evidence type="ECO:0000313" key="6">
    <source>
        <dbReference type="EMBL" id="KAJ1522594.1"/>
    </source>
</evidence>
<keyword evidence="3" id="KW-0862">Zinc</keyword>
<dbReference type="EMBL" id="JAPTSV010000011">
    <property type="protein sequence ID" value="KAJ1522594.1"/>
    <property type="molecule type" value="Genomic_DNA"/>
</dbReference>
<proteinExistence type="predicted"/>
<dbReference type="InterPro" id="IPR017907">
    <property type="entry name" value="Znf_RING_CS"/>
</dbReference>
<feature type="region of interest" description="Disordered" evidence="4">
    <location>
        <begin position="429"/>
        <end position="468"/>
    </location>
</feature>
<dbReference type="GO" id="GO:0000209">
    <property type="term" value="P:protein polyubiquitination"/>
    <property type="evidence" value="ECO:0007669"/>
    <property type="project" value="TreeGrafter"/>
</dbReference>
<dbReference type="Pfam" id="PF04564">
    <property type="entry name" value="U-box"/>
    <property type="match status" value="1"/>
</dbReference>
<evidence type="ECO:0000256" key="3">
    <source>
        <dbReference type="ARBA" id="ARBA00022833"/>
    </source>
</evidence>
<dbReference type="PANTHER" id="PTHR13492:SF2">
    <property type="entry name" value="RING FINGER PROTEIN 37"/>
    <property type="match status" value="1"/>
</dbReference>
<name>A0AAV7XD89_9NEOP</name>
<dbReference type="GO" id="GO:0008270">
    <property type="term" value="F:zinc ion binding"/>
    <property type="evidence" value="ECO:0007669"/>
    <property type="project" value="UniProtKB-KW"/>
</dbReference>
<reference evidence="6" key="1">
    <citation type="submission" date="2022-12" db="EMBL/GenBank/DDBJ databases">
        <title>Chromosome-level genome assembly of the bean flower thrips Megalurothrips usitatus.</title>
        <authorList>
            <person name="Ma L."/>
            <person name="Liu Q."/>
            <person name="Li H."/>
            <person name="Cai W."/>
        </authorList>
    </citation>
    <scope>NUCLEOTIDE SEQUENCE</scope>
    <source>
        <strain evidence="6">Cailab_2022a</strain>
    </source>
</reference>
<evidence type="ECO:0000259" key="5">
    <source>
        <dbReference type="PROSITE" id="PS51698"/>
    </source>
</evidence>
<dbReference type="InterPro" id="IPR039847">
    <property type="entry name" value="Ubox5"/>
</dbReference>
<feature type="domain" description="U-box" evidence="5">
    <location>
        <begin position="248"/>
        <end position="328"/>
    </location>
</feature>
<keyword evidence="1" id="KW-0479">Metal-binding</keyword>
<keyword evidence="2" id="KW-0863">Zinc-finger</keyword>
<organism evidence="6 7">
    <name type="scientific">Megalurothrips usitatus</name>
    <name type="common">bean blossom thrips</name>
    <dbReference type="NCBI Taxonomy" id="439358"/>
    <lineage>
        <taxon>Eukaryota</taxon>
        <taxon>Metazoa</taxon>
        <taxon>Ecdysozoa</taxon>
        <taxon>Arthropoda</taxon>
        <taxon>Hexapoda</taxon>
        <taxon>Insecta</taxon>
        <taxon>Pterygota</taxon>
        <taxon>Neoptera</taxon>
        <taxon>Paraneoptera</taxon>
        <taxon>Thysanoptera</taxon>
        <taxon>Terebrantia</taxon>
        <taxon>Thripoidea</taxon>
        <taxon>Thripidae</taxon>
        <taxon>Megalurothrips</taxon>
    </lineage>
</organism>
<feature type="compositionally biased region" description="Polar residues" evidence="4">
    <location>
        <begin position="343"/>
        <end position="354"/>
    </location>
</feature>
<dbReference type="AlphaFoldDB" id="A0AAV7XD89"/>
<dbReference type="Gene3D" id="3.30.40.10">
    <property type="entry name" value="Zinc/RING finger domain, C3HC4 (zinc finger)"/>
    <property type="match status" value="1"/>
</dbReference>
<dbReference type="CDD" id="cd16660">
    <property type="entry name" value="RING-Ubox_RNF37"/>
    <property type="match status" value="1"/>
</dbReference>
<comment type="caution">
    <text evidence="6">The sequence shown here is derived from an EMBL/GenBank/DDBJ whole genome shotgun (WGS) entry which is preliminary data.</text>
</comment>
<keyword evidence="7" id="KW-1185">Reference proteome</keyword>
<evidence type="ECO:0000256" key="1">
    <source>
        <dbReference type="ARBA" id="ARBA00022723"/>
    </source>
</evidence>
<dbReference type="GO" id="GO:0005634">
    <property type="term" value="C:nucleus"/>
    <property type="evidence" value="ECO:0007669"/>
    <property type="project" value="TreeGrafter"/>
</dbReference>
<dbReference type="GO" id="GO:0034450">
    <property type="term" value="F:ubiquitin-ubiquitin ligase activity"/>
    <property type="evidence" value="ECO:0007669"/>
    <property type="project" value="TreeGrafter"/>
</dbReference>
<dbReference type="Pfam" id="PF19318">
    <property type="entry name" value="DUF5918"/>
    <property type="match status" value="1"/>
</dbReference>
<dbReference type="PROSITE" id="PS00518">
    <property type="entry name" value="ZF_RING_1"/>
    <property type="match status" value="1"/>
</dbReference>